<sequence length="725" mass="79781">MLSDKDKESIQGAYRQFLNGRELKARYGQKLMIAAIARGLGGIERNGAGERDHGKTDGEHICVVEAGTGTGKTVSYLLAAIPLAISHGKTLVVSTATVALQEQIIYKDLPELIRHSGLKFDVSLAKGRGRYLCLSKLDQLLTELTSSGVGTSLALYEDEKPQVDEVGIKLYREMADQLATGSWDGDRDNWKDTIEPEDWSRVTTDHRQCSGRRCPHVSSCSFFRARERLGKSQVIVANHDLLLADLALGGGAILPAPEESIYVLDEAHHLPDKALNHFAQHSRVGATTNWLDQANKNLGQLLSEIGDGGELDRAGEDLPGLFTSAKQKLEMAWPLLEDLCDFDQDRARSGKENGGQGYGGQSSRHRFEGGEVPESLMQLAEQLREDFDELEALLGKMVQSAQRMMEDAHSPVPVVDLERWYPILGGWHGRAEANLELWANYSRVDTGSVPHARWVTLVDWGGSFDFEVCSSPILAGKTLEYGLWRRCYGAVLTSATLTALGRFDRLKMRAGTPDNASYEVVPSPFDFSRATLRVPKDAVEANNADLHTSAVIDALPEILDGVDGGALVLFASRRQMETVYESLPGTWRNRILMQGQQSRQQLLDSHRHSVDNGGRSVLFGLASFAEGLDLPGDYCQHVVIAKLPFAVPDDPIEAALAEWIEVKGGNPFMQITVPDAALKLVQACGRLLRTESDTGTITLLDRRIVTKRYGRAMLDSLPPFRREIG</sequence>
<comment type="function">
    <text evidence="6">DNA-dependent ATPase and 5'-3' DNA helicase. Unwinds D-loops, R-loops, forked DNA and G-quadruplex DNA.</text>
</comment>
<dbReference type="PROSITE" id="PS51193">
    <property type="entry name" value="HELICASE_ATP_BIND_2"/>
    <property type="match status" value="1"/>
</dbReference>
<keyword evidence="3 6" id="KW-0378">Hydrolase</keyword>
<keyword evidence="4 6" id="KW-0067">ATP-binding</keyword>
<comment type="cofactor">
    <cofactor evidence="6">
        <name>[4Fe-4S] cluster</name>
        <dbReference type="ChEBI" id="CHEBI:49883"/>
    </cofactor>
    <text evidence="6">Binds 1 [4Fe-4S] cluster.</text>
</comment>
<evidence type="ECO:0000256" key="7">
    <source>
        <dbReference type="SAM" id="MobiDB-lite"/>
    </source>
</evidence>
<dbReference type="Pfam" id="PF13307">
    <property type="entry name" value="Helicase_C_2"/>
    <property type="match status" value="1"/>
</dbReference>
<keyword evidence="6" id="KW-0411">Iron-sulfur</keyword>
<comment type="caution">
    <text evidence="9">The sequence shown here is derived from an EMBL/GenBank/DDBJ whole genome shotgun (WGS) entry which is preliminary data.</text>
</comment>
<keyword evidence="6" id="KW-0413">Isomerase</keyword>
<dbReference type="InterPro" id="IPR006555">
    <property type="entry name" value="ATP-dep_Helicase_C"/>
</dbReference>
<keyword evidence="10" id="KW-1185">Reference proteome</keyword>
<feature type="binding site" evidence="6">
    <location>
        <position position="133"/>
    </location>
    <ligand>
        <name>[4Fe-4S] cluster</name>
        <dbReference type="ChEBI" id="CHEBI:49883"/>
    </ligand>
</feature>
<keyword evidence="1 6" id="KW-0004">4Fe-4S</keyword>
<dbReference type="SMART" id="SM00491">
    <property type="entry name" value="HELICc2"/>
    <property type="match status" value="1"/>
</dbReference>
<feature type="binding site" evidence="6">
    <location>
        <position position="220"/>
    </location>
    <ligand>
        <name>[4Fe-4S] cluster</name>
        <dbReference type="ChEBI" id="CHEBI:49883"/>
    </ligand>
</feature>
<feature type="region of interest" description="Disordered" evidence="7">
    <location>
        <begin position="346"/>
        <end position="367"/>
    </location>
</feature>
<evidence type="ECO:0000256" key="3">
    <source>
        <dbReference type="ARBA" id="ARBA00022801"/>
    </source>
</evidence>
<keyword evidence="6" id="KW-0479">Metal-binding</keyword>
<organism evidence="9 10">
    <name type="scientific">Microbulbifer celer</name>
    <dbReference type="NCBI Taxonomy" id="435905"/>
    <lineage>
        <taxon>Bacteria</taxon>
        <taxon>Pseudomonadati</taxon>
        <taxon>Pseudomonadota</taxon>
        <taxon>Gammaproteobacteria</taxon>
        <taxon>Cellvibrionales</taxon>
        <taxon>Microbulbiferaceae</taxon>
        <taxon>Microbulbifer</taxon>
    </lineage>
</organism>
<evidence type="ECO:0000259" key="8">
    <source>
        <dbReference type="PROSITE" id="PS51193"/>
    </source>
</evidence>
<dbReference type="Proteomes" id="UP001597264">
    <property type="component" value="Unassembled WGS sequence"/>
</dbReference>
<evidence type="ECO:0000256" key="5">
    <source>
        <dbReference type="ARBA" id="ARBA00023125"/>
    </source>
</evidence>
<feature type="domain" description="Helicase ATP-binding" evidence="8">
    <location>
        <begin position="15"/>
        <end position="332"/>
    </location>
</feature>
<protein>
    <recommendedName>
        <fullName evidence="6">ATP-dependent DNA helicase DinG</fullName>
        <ecNumber evidence="6">5.6.2.3</ecNumber>
    </recommendedName>
    <alternativeName>
        <fullName evidence="6">DNA 5'-3' helicase DinG</fullName>
    </alternativeName>
</protein>
<dbReference type="InterPro" id="IPR039000">
    <property type="entry name" value="DinG_proteobact"/>
</dbReference>
<dbReference type="SUPFAM" id="SSF52540">
    <property type="entry name" value="P-loop containing nucleoside triphosphate hydrolases"/>
    <property type="match status" value="1"/>
</dbReference>
<proteinExistence type="inferred from homology"/>
<comment type="similarity">
    <text evidence="6">Belongs to the helicase family. DinG subfamily. Type 1 sub-subfamily.</text>
</comment>
<dbReference type="EMBL" id="JBHTLR010000034">
    <property type="protein sequence ID" value="MFD1218397.1"/>
    <property type="molecule type" value="Genomic_DNA"/>
</dbReference>
<evidence type="ECO:0000313" key="10">
    <source>
        <dbReference type="Proteomes" id="UP001597264"/>
    </source>
</evidence>
<evidence type="ECO:0000256" key="2">
    <source>
        <dbReference type="ARBA" id="ARBA00022741"/>
    </source>
</evidence>
<dbReference type="InterPro" id="IPR014001">
    <property type="entry name" value="Helicase_ATP-bd"/>
</dbReference>
<dbReference type="GO" id="GO:0016787">
    <property type="term" value="F:hydrolase activity"/>
    <property type="evidence" value="ECO:0007669"/>
    <property type="project" value="UniProtKB-KW"/>
</dbReference>
<keyword evidence="6 9" id="KW-0347">Helicase</keyword>
<dbReference type="HAMAP" id="MF_02205">
    <property type="entry name" value="DinG_proteobact"/>
    <property type="match status" value="1"/>
</dbReference>
<evidence type="ECO:0000313" key="9">
    <source>
        <dbReference type="EMBL" id="MFD1218397.1"/>
    </source>
</evidence>
<keyword evidence="5 6" id="KW-0238">DNA-binding</keyword>
<evidence type="ECO:0000256" key="4">
    <source>
        <dbReference type="ARBA" id="ARBA00022840"/>
    </source>
</evidence>
<dbReference type="InterPro" id="IPR014013">
    <property type="entry name" value="Helic_SF1/SF2_ATP-bd_DinG/Rad3"/>
</dbReference>
<gene>
    <name evidence="6 9" type="primary">dinG</name>
    <name evidence="9" type="ORF">ACFQ2X_17485</name>
</gene>
<dbReference type="SMART" id="SM00487">
    <property type="entry name" value="DEXDc"/>
    <property type="match status" value="1"/>
</dbReference>
<reference evidence="10" key="1">
    <citation type="journal article" date="2019" name="Int. J. Syst. Evol. Microbiol.">
        <title>The Global Catalogue of Microorganisms (GCM) 10K type strain sequencing project: providing services to taxonomists for standard genome sequencing and annotation.</title>
        <authorList>
            <consortium name="The Broad Institute Genomics Platform"/>
            <consortium name="The Broad Institute Genome Sequencing Center for Infectious Disease"/>
            <person name="Wu L."/>
            <person name="Ma J."/>
        </authorList>
    </citation>
    <scope>NUCLEOTIDE SEQUENCE [LARGE SCALE GENOMIC DNA]</scope>
    <source>
        <strain evidence="10">CCUG 54356</strain>
    </source>
</reference>
<comment type="catalytic activity">
    <reaction evidence="6">
        <text>ATP + H2O = ADP + phosphate + H(+)</text>
        <dbReference type="Rhea" id="RHEA:13065"/>
        <dbReference type="ChEBI" id="CHEBI:15377"/>
        <dbReference type="ChEBI" id="CHEBI:15378"/>
        <dbReference type="ChEBI" id="CHEBI:30616"/>
        <dbReference type="ChEBI" id="CHEBI:43474"/>
        <dbReference type="ChEBI" id="CHEBI:456216"/>
        <dbReference type="EC" id="5.6.2.3"/>
    </reaction>
</comment>
<keyword evidence="6" id="KW-0408">Iron</keyword>
<keyword evidence="2 6" id="KW-0547">Nucleotide-binding</keyword>
<evidence type="ECO:0000256" key="1">
    <source>
        <dbReference type="ARBA" id="ARBA00022485"/>
    </source>
</evidence>
<dbReference type="PANTHER" id="PTHR11472:SF59">
    <property type="entry name" value="ATP-DEPENDENT DNA HELICASE DING"/>
    <property type="match status" value="1"/>
</dbReference>
<dbReference type="InterPro" id="IPR027417">
    <property type="entry name" value="P-loop_NTPase"/>
</dbReference>
<dbReference type="NCBIfam" id="NF008729">
    <property type="entry name" value="PRK11747.1"/>
    <property type="match status" value="1"/>
</dbReference>
<dbReference type="InterPro" id="IPR045028">
    <property type="entry name" value="DinG/Rad3-like"/>
</dbReference>
<feature type="binding site" evidence="6">
    <location>
        <position position="209"/>
    </location>
    <ligand>
        <name>[4Fe-4S] cluster</name>
        <dbReference type="ChEBI" id="CHEBI:49883"/>
    </ligand>
</feature>
<dbReference type="EC" id="5.6.2.3" evidence="6"/>
<feature type="binding site" evidence="6">
    <location>
        <position position="214"/>
    </location>
    <ligand>
        <name>[4Fe-4S] cluster</name>
        <dbReference type="ChEBI" id="CHEBI:49883"/>
    </ligand>
</feature>
<dbReference type="Gene3D" id="3.40.50.300">
    <property type="entry name" value="P-loop containing nucleotide triphosphate hydrolases"/>
    <property type="match status" value="2"/>
</dbReference>
<dbReference type="GO" id="GO:0003678">
    <property type="term" value="F:DNA helicase activity"/>
    <property type="evidence" value="ECO:0007669"/>
    <property type="project" value="UniProtKB-EC"/>
</dbReference>
<evidence type="ECO:0000256" key="6">
    <source>
        <dbReference type="HAMAP-Rule" id="MF_02205"/>
    </source>
</evidence>
<name>A0ABW3UBZ4_9GAMM</name>
<dbReference type="PANTHER" id="PTHR11472">
    <property type="entry name" value="DNA REPAIR DEAD HELICASE RAD3/XP-D SUBFAMILY MEMBER"/>
    <property type="match status" value="1"/>
</dbReference>
<dbReference type="RefSeq" id="WP_230435071.1">
    <property type="nucleotide sequence ID" value="NZ_CP087715.1"/>
</dbReference>
<accession>A0ABW3UBZ4</accession>